<accession>A0A478FQA2</accession>
<reference evidence="2 3" key="1">
    <citation type="submission" date="2019-01" db="EMBL/GenBank/DDBJ databases">
        <title>Draft genome sequences of Candidatus Mycoplasma haemohominis SWG34-3 identified from a patient with pyrexia, anemia and liver dysfunction.</title>
        <authorList>
            <person name="Sekizuka T."/>
            <person name="Hattori N."/>
            <person name="Katano H."/>
            <person name="Takuma T."/>
            <person name="Ito T."/>
            <person name="Arai N."/>
            <person name="Yanai R."/>
            <person name="Ishii S."/>
            <person name="Miura Y."/>
            <person name="Tokunaga T."/>
            <person name="Watanabe H."/>
            <person name="Nomura N."/>
            <person name="Eguchi J."/>
            <person name="Arai T."/>
            <person name="Hasegawa H."/>
            <person name="Nakamaki T."/>
            <person name="Wakita T."/>
            <person name="Niki Y."/>
            <person name="Kuroda M."/>
        </authorList>
    </citation>
    <scope>NUCLEOTIDE SEQUENCE [LARGE SCALE GENOMIC DNA]</scope>
    <source>
        <strain evidence="2">SWG34-3</strain>
    </source>
</reference>
<gene>
    <name evidence="2" type="ORF">MHSWG343_06100</name>
</gene>
<feature type="region of interest" description="Disordered" evidence="1">
    <location>
        <begin position="307"/>
        <end position="326"/>
    </location>
</feature>
<proteinExistence type="predicted"/>
<dbReference type="AlphaFoldDB" id="A0A478FQA2"/>
<organism evidence="2 3">
    <name type="scientific">Candidatus Mycoplasma haematohominis</name>
    <dbReference type="NCBI Taxonomy" id="1494318"/>
    <lineage>
        <taxon>Bacteria</taxon>
        <taxon>Bacillati</taxon>
        <taxon>Mycoplasmatota</taxon>
        <taxon>Mollicutes</taxon>
        <taxon>Mycoplasmataceae</taxon>
        <taxon>Mycoplasma</taxon>
    </lineage>
</organism>
<feature type="compositionally biased region" description="Basic and acidic residues" evidence="1">
    <location>
        <begin position="316"/>
        <end position="326"/>
    </location>
</feature>
<evidence type="ECO:0000313" key="2">
    <source>
        <dbReference type="EMBL" id="GCE63613.1"/>
    </source>
</evidence>
<dbReference type="EMBL" id="BIMN01000002">
    <property type="protein sequence ID" value="GCE63613.1"/>
    <property type="molecule type" value="Genomic_DNA"/>
</dbReference>
<sequence length="326" mass="38399">MLKETKITLSVAAIGGNSAIGIYFNEFLRLYLFMTGDSDELSTSNNDAFKIVKTARKKVEKVIYKSSTKNSSDPRKSSSDPQWKISDSTYQSHTRGQMWHISSHKNKLVDGRKNDNWWKSIYKQRTYIMKNQDINIEKIEFVYGFSATYIPDLNSRAIYMNQFCYLIYGSNYQYKKYKDLFWLICSIDGVNPEEKNSSERISQMQTANFPIKNSQMKQINYMTLDQAKKKTTDKNKFGSINKSKYVVYDYSEEWWKWSYEYVWQKDQKDEESAYPLSEKFRKVQKGWDDQLGDGSLNKVCKDFYENTNSSNDEKEDASRYCSAEKQ</sequence>
<dbReference type="Proteomes" id="UP000324831">
    <property type="component" value="Unassembled WGS sequence"/>
</dbReference>
<evidence type="ECO:0000313" key="3">
    <source>
        <dbReference type="Proteomes" id="UP000324831"/>
    </source>
</evidence>
<comment type="caution">
    <text evidence="2">The sequence shown here is derived from an EMBL/GenBank/DDBJ whole genome shotgun (WGS) entry which is preliminary data.</text>
</comment>
<evidence type="ECO:0000256" key="1">
    <source>
        <dbReference type="SAM" id="MobiDB-lite"/>
    </source>
</evidence>
<name>A0A478FQA2_9MOLU</name>
<protein>
    <submittedName>
        <fullName evidence="2">Uncharacterized protein</fullName>
    </submittedName>
</protein>